<dbReference type="InterPro" id="IPR001254">
    <property type="entry name" value="Trypsin_dom"/>
</dbReference>
<keyword evidence="8" id="KW-1185">Reference proteome</keyword>
<dbReference type="PANTHER" id="PTHR24276">
    <property type="entry name" value="POLYSERASE-RELATED"/>
    <property type="match status" value="1"/>
</dbReference>
<evidence type="ECO:0000313" key="8">
    <source>
        <dbReference type="Proteomes" id="UP000037069"/>
    </source>
</evidence>
<dbReference type="PROSITE" id="PS50240">
    <property type="entry name" value="TRYPSIN_DOM"/>
    <property type="match status" value="1"/>
</dbReference>
<keyword evidence="2" id="KW-0645">Protease</keyword>
<protein>
    <recommendedName>
        <fullName evidence="6">Peptidase S1 domain-containing protein</fullName>
    </recommendedName>
</protein>
<dbReference type="CDD" id="cd00190">
    <property type="entry name" value="Tryp_SPc"/>
    <property type="match status" value="1"/>
</dbReference>
<dbReference type="EMBL" id="JRES01000409">
    <property type="protein sequence ID" value="KNC31606.1"/>
    <property type="molecule type" value="Genomic_DNA"/>
</dbReference>
<evidence type="ECO:0000313" key="7">
    <source>
        <dbReference type="EMBL" id="KNC31606.1"/>
    </source>
</evidence>
<accession>A0A0L0CH91</accession>
<dbReference type="InterPro" id="IPR018114">
    <property type="entry name" value="TRYPSIN_HIS"/>
</dbReference>
<evidence type="ECO:0000256" key="2">
    <source>
        <dbReference type="ARBA" id="ARBA00022670"/>
    </source>
</evidence>
<comment type="caution">
    <text evidence="7">The sequence shown here is derived from an EMBL/GenBank/DDBJ whole genome shotgun (WGS) entry which is preliminary data.</text>
</comment>
<evidence type="ECO:0000256" key="4">
    <source>
        <dbReference type="ARBA" id="ARBA00022825"/>
    </source>
</evidence>
<dbReference type="Proteomes" id="UP000037069">
    <property type="component" value="Unassembled WGS sequence"/>
</dbReference>
<gene>
    <name evidence="7" type="ORF">FF38_12767</name>
</gene>
<dbReference type="PRINTS" id="PR00722">
    <property type="entry name" value="CHYMOTRYPSIN"/>
</dbReference>
<evidence type="ECO:0000256" key="3">
    <source>
        <dbReference type="ARBA" id="ARBA00022801"/>
    </source>
</evidence>
<evidence type="ECO:0000256" key="1">
    <source>
        <dbReference type="ARBA" id="ARBA00007664"/>
    </source>
</evidence>
<dbReference type="OrthoDB" id="10051896at2759"/>
<dbReference type="Gene3D" id="2.40.10.10">
    <property type="entry name" value="Trypsin-like serine proteases"/>
    <property type="match status" value="1"/>
</dbReference>
<dbReference type="InterPro" id="IPR001314">
    <property type="entry name" value="Peptidase_S1A"/>
</dbReference>
<keyword evidence="3" id="KW-0378">Hydrolase</keyword>
<dbReference type="GO" id="GO:0004252">
    <property type="term" value="F:serine-type endopeptidase activity"/>
    <property type="evidence" value="ECO:0007669"/>
    <property type="project" value="InterPro"/>
</dbReference>
<dbReference type="SMART" id="SM00020">
    <property type="entry name" value="Tryp_SPc"/>
    <property type="match status" value="1"/>
</dbReference>
<reference evidence="7 8" key="1">
    <citation type="journal article" date="2015" name="Nat. Commun.">
        <title>Lucilia cuprina genome unlocks parasitic fly biology to underpin future interventions.</title>
        <authorList>
            <person name="Anstead C.A."/>
            <person name="Korhonen P.K."/>
            <person name="Young N.D."/>
            <person name="Hall R.S."/>
            <person name="Jex A.R."/>
            <person name="Murali S.C."/>
            <person name="Hughes D.S."/>
            <person name="Lee S.F."/>
            <person name="Perry T."/>
            <person name="Stroehlein A.J."/>
            <person name="Ansell B.R."/>
            <person name="Breugelmans B."/>
            <person name="Hofmann A."/>
            <person name="Qu J."/>
            <person name="Dugan S."/>
            <person name="Lee S.L."/>
            <person name="Chao H."/>
            <person name="Dinh H."/>
            <person name="Han Y."/>
            <person name="Doddapaneni H.V."/>
            <person name="Worley K.C."/>
            <person name="Muzny D.M."/>
            <person name="Ioannidis P."/>
            <person name="Waterhouse R.M."/>
            <person name="Zdobnov E.M."/>
            <person name="James P.J."/>
            <person name="Bagnall N.H."/>
            <person name="Kotze A.C."/>
            <person name="Gibbs R.A."/>
            <person name="Richards S."/>
            <person name="Batterham P."/>
            <person name="Gasser R.B."/>
        </authorList>
    </citation>
    <scope>NUCLEOTIDE SEQUENCE [LARGE SCALE GENOMIC DNA]</scope>
    <source>
        <strain evidence="7 8">LS</strain>
        <tissue evidence="7">Full body</tissue>
    </source>
</reference>
<dbReference type="InterPro" id="IPR043504">
    <property type="entry name" value="Peptidase_S1_PA_chymotrypsin"/>
</dbReference>
<organism evidence="7 8">
    <name type="scientific">Lucilia cuprina</name>
    <name type="common">Green bottle fly</name>
    <name type="synonym">Australian sheep blowfly</name>
    <dbReference type="NCBI Taxonomy" id="7375"/>
    <lineage>
        <taxon>Eukaryota</taxon>
        <taxon>Metazoa</taxon>
        <taxon>Ecdysozoa</taxon>
        <taxon>Arthropoda</taxon>
        <taxon>Hexapoda</taxon>
        <taxon>Insecta</taxon>
        <taxon>Pterygota</taxon>
        <taxon>Neoptera</taxon>
        <taxon>Endopterygota</taxon>
        <taxon>Diptera</taxon>
        <taxon>Brachycera</taxon>
        <taxon>Muscomorpha</taxon>
        <taxon>Oestroidea</taxon>
        <taxon>Calliphoridae</taxon>
        <taxon>Luciliinae</taxon>
        <taxon>Lucilia</taxon>
    </lineage>
</organism>
<dbReference type="InterPro" id="IPR009003">
    <property type="entry name" value="Peptidase_S1_PA"/>
</dbReference>
<evidence type="ECO:0000259" key="6">
    <source>
        <dbReference type="PROSITE" id="PS50240"/>
    </source>
</evidence>
<dbReference type="STRING" id="7375.A0A0L0CH91"/>
<dbReference type="FunFam" id="2.40.10.10:FF:000034">
    <property type="entry name" value="Eupolytin"/>
    <property type="match status" value="1"/>
</dbReference>
<keyword evidence="4" id="KW-0720">Serine protease</keyword>
<dbReference type="PROSITE" id="PS00134">
    <property type="entry name" value="TRYPSIN_HIS"/>
    <property type="match status" value="1"/>
</dbReference>
<proteinExistence type="inferred from homology"/>
<dbReference type="PANTHER" id="PTHR24276:SF91">
    <property type="entry name" value="AT26814P-RELATED"/>
    <property type="match status" value="1"/>
</dbReference>
<keyword evidence="5" id="KW-1015">Disulfide bond</keyword>
<dbReference type="AlphaFoldDB" id="A0A0L0CH91"/>
<dbReference type="OMA" id="PSRILVW"/>
<evidence type="ECO:0000256" key="5">
    <source>
        <dbReference type="ARBA" id="ARBA00023157"/>
    </source>
</evidence>
<dbReference type="InterPro" id="IPR050430">
    <property type="entry name" value="Peptidase_S1"/>
</dbReference>
<comment type="similarity">
    <text evidence="1">Belongs to the peptidase S1 family.</text>
</comment>
<dbReference type="GO" id="GO:0006508">
    <property type="term" value="P:proteolysis"/>
    <property type="evidence" value="ECO:0007669"/>
    <property type="project" value="UniProtKB-KW"/>
</dbReference>
<name>A0A0L0CH91_LUCCU</name>
<dbReference type="Pfam" id="PF00089">
    <property type="entry name" value="Trypsin"/>
    <property type="match status" value="1"/>
</dbReference>
<feature type="domain" description="Peptidase S1" evidence="6">
    <location>
        <begin position="33"/>
        <end position="255"/>
    </location>
</feature>
<dbReference type="SUPFAM" id="SSF50494">
    <property type="entry name" value="Trypsin-like serine proteases"/>
    <property type="match status" value="1"/>
</dbReference>
<sequence>MCRGYELIGDCNSVADLVLLQITQVFPQIQSRIVGGKPTTINQVPYLVQLLENGKFFCGGTLVAPRFVVTAAHCVKGMQARRLSIVAGATKLSQPGVRSRVSKIMVPKGFNKATMNMDVAVLKLQKPVRGKGIRPAGLCNRNWRPGAPVKVSGWGLQNENGRNVAQQVRTVNVRVIGRAKCQAQYGRQALISRTMFCAAIPGRKDACLGDSGGPAFVNGQFCGVVSWGIGCARRGFPGVYTNVNVVRKFIRNAMRR</sequence>